<keyword evidence="4" id="KW-1134">Transmembrane beta strand</keyword>
<dbReference type="Pfam" id="PF22461">
    <property type="entry name" value="SLBB_2"/>
    <property type="match status" value="1"/>
</dbReference>
<reference evidence="19 20" key="1">
    <citation type="submission" date="2020-08" db="EMBL/GenBank/DDBJ databases">
        <title>Genomic Encyclopedia of Type Strains, Phase IV (KMG-IV): sequencing the most valuable type-strain genomes for metagenomic binning, comparative biology and taxonomic classification.</title>
        <authorList>
            <person name="Goeker M."/>
        </authorList>
    </citation>
    <scope>NUCLEOTIDE SEQUENCE [LARGE SCALE GENOMIC DNA]</scope>
    <source>
        <strain evidence="19 20">DSM 26723</strain>
    </source>
</reference>
<evidence type="ECO:0000313" key="20">
    <source>
        <dbReference type="Proteomes" id="UP000588068"/>
    </source>
</evidence>
<dbReference type="Gene3D" id="3.10.560.10">
    <property type="entry name" value="Outer membrane lipoprotein wza domain like"/>
    <property type="match status" value="2"/>
</dbReference>
<dbReference type="EMBL" id="JACHHZ010000004">
    <property type="protein sequence ID" value="MBB6094694.1"/>
    <property type="molecule type" value="Genomic_DNA"/>
</dbReference>
<evidence type="ECO:0000256" key="3">
    <source>
        <dbReference type="ARBA" id="ARBA00022448"/>
    </source>
</evidence>
<keyword evidence="12" id="KW-0564">Palmitate</keyword>
<evidence type="ECO:0000256" key="11">
    <source>
        <dbReference type="ARBA" id="ARBA00023136"/>
    </source>
</evidence>
<feature type="chain" id="PRO_5032936208" evidence="15">
    <location>
        <begin position="24"/>
        <end position="276"/>
    </location>
</feature>
<evidence type="ECO:0000256" key="10">
    <source>
        <dbReference type="ARBA" id="ARBA00023114"/>
    </source>
</evidence>
<evidence type="ECO:0000313" key="19">
    <source>
        <dbReference type="EMBL" id="MBB6094694.1"/>
    </source>
</evidence>
<name>A0A841HPY1_9GAMM</name>
<evidence type="ECO:0000256" key="2">
    <source>
        <dbReference type="ARBA" id="ARBA00009450"/>
    </source>
</evidence>
<dbReference type="GO" id="GO:0046930">
    <property type="term" value="C:pore complex"/>
    <property type="evidence" value="ECO:0007669"/>
    <property type="project" value="UniProtKB-KW"/>
</dbReference>
<dbReference type="Pfam" id="PF02563">
    <property type="entry name" value="Poly_export"/>
    <property type="match status" value="1"/>
</dbReference>
<keyword evidence="13" id="KW-0998">Cell outer membrane</keyword>
<dbReference type="GO" id="GO:0006811">
    <property type="term" value="P:monoatomic ion transport"/>
    <property type="evidence" value="ECO:0007669"/>
    <property type="project" value="UniProtKB-KW"/>
</dbReference>
<evidence type="ECO:0000259" key="17">
    <source>
        <dbReference type="Pfam" id="PF10531"/>
    </source>
</evidence>
<feature type="domain" description="SLBB" evidence="18">
    <location>
        <begin position="119"/>
        <end position="196"/>
    </location>
</feature>
<keyword evidence="6" id="KW-0812">Transmembrane</keyword>
<proteinExistence type="inferred from homology"/>
<evidence type="ECO:0000256" key="9">
    <source>
        <dbReference type="ARBA" id="ARBA00023065"/>
    </source>
</evidence>
<keyword evidence="20" id="KW-1185">Reference proteome</keyword>
<comment type="similarity">
    <text evidence="2">Belongs to the BexD/CtrA/VexA family.</text>
</comment>
<dbReference type="GO" id="GO:0015159">
    <property type="term" value="F:polysaccharide transmembrane transporter activity"/>
    <property type="evidence" value="ECO:0007669"/>
    <property type="project" value="InterPro"/>
</dbReference>
<organism evidence="19 20">
    <name type="scientific">Povalibacter uvarum</name>
    <dbReference type="NCBI Taxonomy" id="732238"/>
    <lineage>
        <taxon>Bacteria</taxon>
        <taxon>Pseudomonadati</taxon>
        <taxon>Pseudomonadota</taxon>
        <taxon>Gammaproteobacteria</taxon>
        <taxon>Steroidobacterales</taxon>
        <taxon>Steroidobacteraceae</taxon>
        <taxon>Povalibacter</taxon>
    </lineage>
</organism>
<evidence type="ECO:0000259" key="18">
    <source>
        <dbReference type="Pfam" id="PF22461"/>
    </source>
</evidence>
<dbReference type="Proteomes" id="UP000588068">
    <property type="component" value="Unassembled WGS sequence"/>
</dbReference>
<gene>
    <name evidence="19" type="ORF">HNQ60_003581</name>
</gene>
<feature type="domain" description="Polysaccharide export protein N-terminal" evidence="16">
    <location>
        <begin position="39"/>
        <end position="113"/>
    </location>
</feature>
<dbReference type="RefSeq" id="WP_184334097.1">
    <property type="nucleotide sequence ID" value="NZ_JACHHZ010000004.1"/>
</dbReference>
<dbReference type="GO" id="GO:0009279">
    <property type="term" value="C:cell outer membrane"/>
    <property type="evidence" value="ECO:0007669"/>
    <property type="project" value="UniProtKB-SubCell"/>
</dbReference>
<dbReference type="InterPro" id="IPR019554">
    <property type="entry name" value="Soluble_ligand-bd"/>
</dbReference>
<comment type="caution">
    <text evidence="19">The sequence shown here is derived from an EMBL/GenBank/DDBJ whole genome shotgun (WGS) entry which is preliminary data.</text>
</comment>
<evidence type="ECO:0000256" key="7">
    <source>
        <dbReference type="ARBA" id="ARBA00022729"/>
    </source>
</evidence>
<keyword evidence="5" id="KW-0762">Sugar transport</keyword>
<evidence type="ECO:0000256" key="1">
    <source>
        <dbReference type="ARBA" id="ARBA00004571"/>
    </source>
</evidence>
<keyword evidence="7 15" id="KW-0732">Signal</keyword>
<dbReference type="PANTHER" id="PTHR33619:SF3">
    <property type="entry name" value="POLYSACCHARIDE EXPORT PROTEIN GFCE-RELATED"/>
    <property type="match status" value="1"/>
</dbReference>
<evidence type="ECO:0000256" key="15">
    <source>
        <dbReference type="SAM" id="SignalP"/>
    </source>
</evidence>
<keyword evidence="11" id="KW-0472">Membrane</keyword>
<dbReference type="PANTHER" id="PTHR33619">
    <property type="entry name" value="POLYSACCHARIDE EXPORT PROTEIN GFCE-RELATED"/>
    <property type="match status" value="1"/>
</dbReference>
<protein>
    <submittedName>
        <fullName evidence="19">Polysaccharide export outer membrane protein</fullName>
    </submittedName>
</protein>
<keyword evidence="8" id="KW-0625">Polysaccharide transport</keyword>
<comment type="subcellular location">
    <subcellularLocation>
        <location evidence="1">Cell outer membrane</location>
        <topology evidence="1">Multi-pass membrane protein</topology>
    </subcellularLocation>
</comment>
<dbReference type="InterPro" id="IPR003715">
    <property type="entry name" value="Poly_export_N"/>
</dbReference>
<evidence type="ECO:0000256" key="8">
    <source>
        <dbReference type="ARBA" id="ARBA00023047"/>
    </source>
</evidence>
<evidence type="ECO:0000259" key="16">
    <source>
        <dbReference type="Pfam" id="PF02563"/>
    </source>
</evidence>
<keyword evidence="3" id="KW-0813">Transport</keyword>
<accession>A0A841HPY1</accession>
<keyword evidence="10" id="KW-0626">Porin</keyword>
<dbReference type="Gene3D" id="3.30.1950.10">
    <property type="entry name" value="wza like domain"/>
    <property type="match status" value="1"/>
</dbReference>
<sequence>MRTDNVVRTASSRWVLHSLVVCAGFALALASAAVRANGSADYKLGAGDLVKMTVFGSPDLETEARIAESGTITCPLIGSVTIAGLSPNEAEQLLVRKYVDGGFLRQPQINLLVLEYLSQKVSVLGHVTKPGQYSLRGSGAVLDVLAEAGGLQAASAGTVATLTRTDGTKAEIDLDKLFDGDPSQNVKVGGGDRLYIPRAQQFYVYGQVQKPGQYKLERNMTVSRAISASGGLTSRGTERRAIVKRRNGEGVEKEYSVKGTDLLQADDILFIKESLF</sequence>
<evidence type="ECO:0000256" key="4">
    <source>
        <dbReference type="ARBA" id="ARBA00022452"/>
    </source>
</evidence>
<dbReference type="InterPro" id="IPR054765">
    <property type="entry name" value="SLBB_dom"/>
</dbReference>
<dbReference type="AlphaFoldDB" id="A0A841HPY1"/>
<evidence type="ECO:0000256" key="14">
    <source>
        <dbReference type="ARBA" id="ARBA00023288"/>
    </source>
</evidence>
<feature type="domain" description="Soluble ligand binding" evidence="17">
    <location>
        <begin position="202"/>
        <end position="248"/>
    </location>
</feature>
<keyword evidence="14" id="KW-0449">Lipoprotein</keyword>
<dbReference type="GO" id="GO:0015288">
    <property type="term" value="F:porin activity"/>
    <property type="evidence" value="ECO:0007669"/>
    <property type="project" value="UniProtKB-KW"/>
</dbReference>
<feature type="signal peptide" evidence="15">
    <location>
        <begin position="1"/>
        <end position="23"/>
    </location>
</feature>
<evidence type="ECO:0000256" key="6">
    <source>
        <dbReference type="ARBA" id="ARBA00022692"/>
    </source>
</evidence>
<dbReference type="InterPro" id="IPR049712">
    <property type="entry name" value="Poly_export"/>
</dbReference>
<keyword evidence="9" id="KW-0406">Ion transport</keyword>
<evidence type="ECO:0000256" key="13">
    <source>
        <dbReference type="ARBA" id="ARBA00023237"/>
    </source>
</evidence>
<dbReference type="Pfam" id="PF10531">
    <property type="entry name" value="SLBB"/>
    <property type="match status" value="1"/>
</dbReference>
<evidence type="ECO:0000256" key="12">
    <source>
        <dbReference type="ARBA" id="ARBA00023139"/>
    </source>
</evidence>
<evidence type="ECO:0000256" key="5">
    <source>
        <dbReference type="ARBA" id="ARBA00022597"/>
    </source>
</evidence>